<dbReference type="Proteomes" id="UP000032160">
    <property type="component" value="Chromosome I"/>
</dbReference>
<keyword evidence="1" id="KW-1133">Transmembrane helix</keyword>
<dbReference type="STRING" id="1458461.BN1012_Phect805"/>
<dbReference type="RefSeq" id="WP_043949803.1">
    <property type="nucleotide sequence ID" value="NZ_HG966617.1"/>
</dbReference>
<dbReference type="HOGENOM" id="CLU_192294_5_0_5"/>
<sequence length="63" mass="6641">MGYDEIRGIGGAIGLVMLFVGFIGVITYALWPGNKQRFDHAAMAPLDDDDVPATNSANGGQSK</sequence>
<dbReference type="KEGG" id="pect:BN1012_Phect805"/>
<dbReference type="InterPro" id="IPR008621">
    <property type="entry name" value="Cbb3-typ_cyt_oxidase_comp"/>
</dbReference>
<evidence type="ECO:0000256" key="1">
    <source>
        <dbReference type="SAM" id="Phobius"/>
    </source>
</evidence>
<evidence type="ECO:0000313" key="2">
    <source>
        <dbReference type="EMBL" id="CDO59019.1"/>
    </source>
</evidence>
<name>X5ME34_9HYPH</name>
<evidence type="ECO:0000313" key="3">
    <source>
        <dbReference type="Proteomes" id="UP000032160"/>
    </source>
</evidence>
<keyword evidence="1" id="KW-0472">Membrane</keyword>
<accession>X5ME34</accession>
<protein>
    <submittedName>
        <fullName evidence="2">Cytochrome c oxidase subunit CcoQ</fullName>
    </submittedName>
</protein>
<dbReference type="Pfam" id="PF05545">
    <property type="entry name" value="FixQ"/>
    <property type="match status" value="1"/>
</dbReference>
<dbReference type="CDD" id="cd01324">
    <property type="entry name" value="cbb3_Oxidase_CcoQ"/>
    <property type="match status" value="1"/>
</dbReference>
<dbReference type="EMBL" id="HG966617">
    <property type="protein sequence ID" value="CDO59019.1"/>
    <property type="molecule type" value="Genomic_DNA"/>
</dbReference>
<feature type="transmembrane region" description="Helical" evidence="1">
    <location>
        <begin position="6"/>
        <end position="31"/>
    </location>
</feature>
<organism evidence="2 3">
    <name type="scientific">Candidatus Phaeomarinibacter ectocarpi</name>
    <dbReference type="NCBI Taxonomy" id="1458461"/>
    <lineage>
        <taxon>Bacteria</taxon>
        <taxon>Pseudomonadati</taxon>
        <taxon>Pseudomonadota</taxon>
        <taxon>Alphaproteobacteria</taxon>
        <taxon>Hyphomicrobiales</taxon>
        <taxon>Parvibaculaceae</taxon>
        <taxon>Candidatus Phaeomarinibacter</taxon>
    </lineage>
</organism>
<proteinExistence type="predicted"/>
<keyword evidence="3" id="KW-1185">Reference proteome</keyword>
<dbReference type="OrthoDB" id="7173870at2"/>
<keyword evidence="1" id="KW-0812">Transmembrane</keyword>
<dbReference type="AlphaFoldDB" id="X5ME34"/>
<gene>
    <name evidence="2" type="ORF">BN1012_Phect805</name>
</gene>
<reference evidence="2 3" key="1">
    <citation type="journal article" date="2014" name="Front. Genet.">
        <title>Genome and metabolic network of "Candidatus Phaeomarinobacter ectocarpi" Ec32, a new candidate genus of Alphaproteobacteria frequently associated with brown algae.</title>
        <authorList>
            <person name="Dittami S.M."/>
            <person name="Barbeyron T."/>
            <person name="Boyen C."/>
            <person name="Cambefort J."/>
            <person name="Collet G."/>
            <person name="Delage L."/>
            <person name="Gobet A."/>
            <person name="Groisillier A."/>
            <person name="Leblanc C."/>
            <person name="Michel G."/>
            <person name="Scornet D."/>
            <person name="Siegel A."/>
            <person name="Tapia J.E."/>
            <person name="Tonon T."/>
        </authorList>
    </citation>
    <scope>NUCLEOTIDE SEQUENCE [LARGE SCALE GENOMIC DNA]</scope>
    <source>
        <strain evidence="2 3">Ec32</strain>
    </source>
</reference>